<keyword evidence="3" id="KW-0378">Hydrolase</keyword>
<reference evidence="3 4" key="1">
    <citation type="submission" date="2007-09" db="EMBL/GenBank/DDBJ databases">
        <title>Draft genome sequence of Peptostreptococcus micros (ATCC 33270).</title>
        <authorList>
            <person name="Sudarsanam P."/>
            <person name="Ley R."/>
            <person name="Guruge J."/>
            <person name="Turnbaugh P.J."/>
            <person name="Mahowald M."/>
            <person name="Liep D."/>
            <person name="Gordon J."/>
        </authorList>
    </citation>
    <scope>NUCLEOTIDE SEQUENCE [LARGE SCALE GENOMIC DNA]</scope>
    <source>
        <strain evidence="3 4">ATCC 33270</strain>
    </source>
</reference>
<feature type="domain" description="CAAX prenyl protease 2/Lysostaphin resistance protein A-like" evidence="2">
    <location>
        <begin position="167"/>
        <end position="261"/>
    </location>
</feature>
<dbReference type="Pfam" id="PF02517">
    <property type="entry name" value="Rce1-like"/>
    <property type="match status" value="1"/>
</dbReference>
<dbReference type="HOGENOM" id="CLU_1228934_0_0_9"/>
<dbReference type="PANTHER" id="PTHR43592">
    <property type="entry name" value="CAAX AMINO TERMINAL PROTEASE"/>
    <property type="match status" value="1"/>
</dbReference>
<feature type="transmembrane region" description="Helical" evidence="1">
    <location>
        <begin position="79"/>
        <end position="101"/>
    </location>
</feature>
<evidence type="ECO:0000313" key="3">
    <source>
        <dbReference type="EMBL" id="EDP24541.1"/>
    </source>
</evidence>
<keyword evidence="3" id="KW-0645">Protease</keyword>
<evidence type="ECO:0000313" key="4">
    <source>
        <dbReference type="Proteomes" id="UP000003162"/>
    </source>
</evidence>
<dbReference type="EMBL" id="ABEE02000015">
    <property type="protein sequence ID" value="EDP24541.1"/>
    <property type="molecule type" value="Genomic_DNA"/>
</dbReference>
<feature type="transmembrane region" description="Helical" evidence="1">
    <location>
        <begin position="224"/>
        <end position="245"/>
    </location>
</feature>
<dbReference type="GO" id="GO:0004175">
    <property type="term" value="F:endopeptidase activity"/>
    <property type="evidence" value="ECO:0007669"/>
    <property type="project" value="UniProtKB-ARBA"/>
</dbReference>
<dbReference type="Proteomes" id="UP000003162">
    <property type="component" value="Unassembled WGS sequence"/>
</dbReference>
<keyword evidence="1" id="KW-0812">Transmembrane</keyword>
<gene>
    <name evidence="3" type="ORF">PEPMIC_00390</name>
</gene>
<dbReference type="AlphaFoldDB" id="A8SJS3"/>
<sequence>MSIFYIIFFNFLKAYIEIKFTGLRAKEKIMEKTDILNIKNFKKWILPILMFAFCEFIFRRKIIPFIAKFKLTADYIFDVILFQGLGYIFIIISVLLISKYIYNGKFNSIDASSKKGLRESFLFSVVILILTIIFFFVFSKFLTYILGVVIKSKNSEMILYSLKYTKFTVFISVFTGPMFEEIVYRKILFGYLYDLLSGCNKYVRFVTSVLVSSVIFGATHDGVFHLAMIYYVIYGIIFSSVYFYTKRISASMTVHVLNNLFLAIMNIFVT</sequence>
<organism evidence="3 4">
    <name type="scientific">Parvimonas micra ATCC 33270</name>
    <dbReference type="NCBI Taxonomy" id="411465"/>
    <lineage>
        <taxon>Bacteria</taxon>
        <taxon>Bacillati</taxon>
        <taxon>Bacillota</taxon>
        <taxon>Tissierellia</taxon>
        <taxon>Tissierellales</taxon>
        <taxon>Peptoniphilaceae</taxon>
        <taxon>Parvimonas</taxon>
    </lineage>
</organism>
<accession>A8SJS3</accession>
<dbReference type="PANTHER" id="PTHR43592:SF15">
    <property type="entry name" value="CAAX AMINO TERMINAL PROTEASE FAMILY PROTEIN"/>
    <property type="match status" value="1"/>
</dbReference>
<dbReference type="GO" id="GO:0006508">
    <property type="term" value="P:proteolysis"/>
    <property type="evidence" value="ECO:0007669"/>
    <property type="project" value="UniProtKB-KW"/>
</dbReference>
<dbReference type="InterPro" id="IPR003675">
    <property type="entry name" value="Rce1/LyrA-like_dom"/>
</dbReference>
<feature type="transmembrane region" description="Helical" evidence="1">
    <location>
        <begin position="121"/>
        <end position="150"/>
    </location>
</feature>
<evidence type="ECO:0000256" key="1">
    <source>
        <dbReference type="SAM" id="Phobius"/>
    </source>
</evidence>
<feature type="transmembrane region" description="Helical" evidence="1">
    <location>
        <begin position="41"/>
        <end position="58"/>
    </location>
</feature>
<feature type="transmembrane region" description="Helical" evidence="1">
    <location>
        <begin position="202"/>
        <end position="218"/>
    </location>
</feature>
<comment type="caution">
    <text evidence="3">The sequence shown here is derived from an EMBL/GenBank/DDBJ whole genome shotgun (WGS) entry which is preliminary data.</text>
</comment>
<proteinExistence type="predicted"/>
<name>A8SJS3_9FIRM</name>
<keyword evidence="1" id="KW-1133">Transmembrane helix</keyword>
<dbReference type="GO" id="GO:0080120">
    <property type="term" value="P:CAAX-box protein maturation"/>
    <property type="evidence" value="ECO:0007669"/>
    <property type="project" value="UniProtKB-ARBA"/>
</dbReference>
<protein>
    <submittedName>
        <fullName evidence="3">CAAX amino terminal protease family protein</fullName>
    </submittedName>
</protein>
<keyword evidence="1" id="KW-0472">Membrane</keyword>
<reference evidence="3 4" key="2">
    <citation type="submission" date="2007-09" db="EMBL/GenBank/DDBJ databases">
        <authorList>
            <person name="Fulton L."/>
            <person name="Clifton S."/>
            <person name="Fulton B."/>
            <person name="Xu J."/>
            <person name="Minx P."/>
            <person name="Pepin K.H."/>
            <person name="Johnson M."/>
            <person name="Thiruvilangam P."/>
            <person name="Bhonagiri V."/>
            <person name="Nash W.E."/>
            <person name="Mardis E.R."/>
            <person name="Wilson R.K."/>
        </authorList>
    </citation>
    <scope>NUCLEOTIDE SEQUENCE [LARGE SCALE GENOMIC DNA]</scope>
    <source>
        <strain evidence="3 4">ATCC 33270</strain>
    </source>
</reference>
<dbReference type="eggNOG" id="COG1266">
    <property type="taxonomic scope" value="Bacteria"/>
</dbReference>
<evidence type="ECO:0000259" key="2">
    <source>
        <dbReference type="Pfam" id="PF02517"/>
    </source>
</evidence>